<evidence type="ECO:0000256" key="1">
    <source>
        <dbReference type="SAM" id="MobiDB-lite"/>
    </source>
</evidence>
<keyword evidence="3" id="KW-1185">Reference proteome</keyword>
<proteinExistence type="predicted"/>
<evidence type="ECO:0000313" key="2">
    <source>
        <dbReference type="EMBL" id="KAK3856057.1"/>
    </source>
</evidence>
<reference evidence="2" key="1">
    <citation type="submission" date="2023-10" db="EMBL/GenBank/DDBJ databases">
        <title>Genome assemblies of two species of porcelain crab, Petrolisthes cinctipes and Petrolisthes manimaculis (Anomura: Porcellanidae).</title>
        <authorList>
            <person name="Angst P."/>
        </authorList>
    </citation>
    <scope>NUCLEOTIDE SEQUENCE</scope>
    <source>
        <strain evidence="2">PB745_01</strain>
        <tissue evidence="2">Gill</tissue>
    </source>
</reference>
<comment type="caution">
    <text evidence="2">The sequence shown here is derived from an EMBL/GenBank/DDBJ whole genome shotgun (WGS) entry which is preliminary data.</text>
</comment>
<feature type="region of interest" description="Disordered" evidence="1">
    <location>
        <begin position="1"/>
        <end position="21"/>
    </location>
</feature>
<gene>
    <name evidence="2" type="ORF">Pcinc_037582</name>
</gene>
<protein>
    <submittedName>
        <fullName evidence="2">Uncharacterized protein</fullName>
    </submittedName>
</protein>
<name>A0AAE1BS40_PETCI</name>
<organism evidence="2 3">
    <name type="scientific">Petrolisthes cinctipes</name>
    <name type="common">Flat porcelain crab</name>
    <dbReference type="NCBI Taxonomy" id="88211"/>
    <lineage>
        <taxon>Eukaryota</taxon>
        <taxon>Metazoa</taxon>
        <taxon>Ecdysozoa</taxon>
        <taxon>Arthropoda</taxon>
        <taxon>Crustacea</taxon>
        <taxon>Multicrustacea</taxon>
        <taxon>Malacostraca</taxon>
        <taxon>Eumalacostraca</taxon>
        <taxon>Eucarida</taxon>
        <taxon>Decapoda</taxon>
        <taxon>Pleocyemata</taxon>
        <taxon>Anomura</taxon>
        <taxon>Galatheoidea</taxon>
        <taxon>Porcellanidae</taxon>
        <taxon>Petrolisthes</taxon>
    </lineage>
</organism>
<dbReference type="AlphaFoldDB" id="A0AAE1BS40"/>
<dbReference type="Proteomes" id="UP001286313">
    <property type="component" value="Unassembled WGS sequence"/>
</dbReference>
<dbReference type="EMBL" id="JAWQEG010005998">
    <property type="protein sequence ID" value="KAK3856057.1"/>
    <property type="molecule type" value="Genomic_DNA"/>
</dbReference>
<evidence type="ECO:0000313" key="3">
    <source>
        <dbReference type="Proteomes" id="UP001286313"/>
    </source>
</evidence>
<sequence>MEPGGSVPRGVGVKRHPRLPESRKVRYPQTVLPLGDPGGGDIGVLGQDFTHLIQDLGRRITENTGEPRETCWLC</sequence>
<accession>A0AAE1BS40</accession>